<comment type="caution">
    <text evidence="1">The sequence shown here is derived from an EMBL/GenBank/DDBJ whole genome shotgun (WGS) entry which is preliminary data.</text>
</comment>
<sequence>LEMKADYIGLLLMAAAGYDPHLAPTVYEEFDKIGVFTLEGFLDSYP</sequence>
<keyword evidence="2" id="KW-1185">Reference proteome</keyword>
<evidence type="ECO:0000313" key="2">
    <source>
        <dbReference type="Proteomes" id="UP000265520"/>
    </source>
</evidence>
<dbReference type="AlphaFoldDB" id="A0A392MW84"/>
<evidence type="ECO:0000313" key="1">
    <source>
        <dbReference type="EMBL" id="MCH91563.1"/>
    </source>
</evidence>
<name>A0A392MW84_9FABA</name>
<dbReference type="Proteomes" id="UP000265520">
    <property type="component" value="Unassembled WGS sequence"/>
</dbReference>
<protein>
    <submittedName>
        <fullName evidence="1">Mitochondrial-like metalloendopeptidase OMA1</fullName>
    </submittedName>
</protein>
<proteinExistence type="predicted"/>
<dbReference type="EMBL" id="LXQA010020677">
    <property type="protein sequence ID" value="MCH91563.1"/>
    <property type="molecule type" value="Genomic_DNA"/>
</dbReference>
<feature type="non-terminal residue" evidence="1">
    <location>
        <position position="1"/>
    </location>
</feature>
<accession>A0A392MW84</accession>
<organism evidence="1 2">
    <name type="scientific">Trifolium medium</name>
    <dbReference type="NCBI Taxonomy" id="97028"/>
    <lineage>
        <taxon>Eukaryota</taxon>
        <taxon>Viridiplantae</taxon>
        <taxon>Streptophyta</taxon>
        <taxon>Embryophyta</taxon>
        <taxon>Tracheophyta</taxon>
        <taxon>Spermatophyta</taxon>
        <taxon>Magnoliopsida</taxon>
        <taxon>eudicotyledons</taxon>
        <taxon>Gunneridae</taxon>
        <taxon>Pentapetalae</taxon>
        <taxon>rosids</taxon>
        <taxon>fabids</taxon>
        <taxon>Fabales</taxon>
        <taxon>Fabaceae</taxon>
        <taxon>Papilionoideae</taxon>
        <taxon>50 kb inversion clade</taxon>
        <taxon>NPAAA clade</taxon>
        <taxon>Hologalegina</taxon>
        <taxon>IRL clade</taxon>
        <taxon>Trifolieae</taxon>
        <taxon>Trifolium</taxon>
    </lineage>
</organism>
<reference evidence="1 2" key="1">
    <citation type="journal article" date="2018" name="Front. Plant Sci.">
        <title>Red Clover (Trifolium pratense) and Zigzag Clover (T. medium) - A Picture of Genomic Similarities and Differences.</title>
        <authorList>
            <person name="Dluhosova J."/>
            <person name="Istvanek J."/>
            <person name="Nedelnik J."/>
            <person name="Repkova J."/>
        </authorList>
    </citation>
    <scope>NUCLEOTIDE SEQUENCE [LARGE SCALE GENOMIC DNA]</scope>
    <source>
        <strain evidence="2">cv. 10/8</strain>
        <tissue evidence="1">Leaf</tissue>
    </source>
</reference>